<dbReference type="SUPFAM" id="SSF55550">
    <property type="entry name" value="SH2 domain"/>
    <property type="match status" value="1"/>
</dbReference>
<dbReference type="Gene3D" id="1.10.150.850">
    <property type="entry name" value="Spt6, helix-hairpin-helix domain"/>
    <property type="match status" value="1"/>
</dbReference>
<evidence type="ECO:0000256" key="8">
    <source>
        <dbReference type="ARBA" id="ARBA00023242"/>
    </source>
</evidence>
<dbReference type="Pfam" id="PF22706">
    <property type="entry name" value="Tex_central_region"/>
    <property type="match status" value="1"/>
</dbReference>
<dbReference type="InterPro" id="IPR035019">
    <property type="entry name" value="Spt6_SH2_N"/>
</dbReference>
<dbReference type="PANTHER" id="PTHR10145:SF6">
    <property type="entry name" value="TRANSCRIPTION ELONGATION FACTOR SPT6"/>
    <property type="match status" value="1"/>
</dbReference>
<comment type="function">
    <text evidence="9">Histone H3-H4 chaperone that plays a role in maintenance of chromatin structure during RNA polymerase II transcription elongation thereby repressing transcription initiation from cryptic promoters. Mediates the reassembly of nucleosomes onto the promoters of at least a selected set of genes during repression; the nucleosome reassembly is essential for transcriptional repression. Essential for viability.</text>
</comment>
<dbReference type="GO" id="GO:0003677">
    <property type="term" value="F:DNA binding"/>
    <property type="evidence" value="ECO:0007669"/>
    <property type="project" value="InterPro"/>
</dbReference>
<evidence type="ECO:0000256" key="1">
    <source>
        <dbReference type="ARBA" id="ARBA00004123"/>
    </source>
</evidence>
<dbReference type="Gene3D" id="1.10.10.650">
    <property type="entry name" value="RuvA domain 2-like"/>
    <property type="match status" value="1"/>
</dbReference>
<dbReference type="InterPro" id="IPR023323">
    <property type="entry name" value="Tex-like_dom_sf"/>
</dbReference>
<dbReference type="Pfam" id="PF14633">
    <property type="entry name" value="SH2_2"/>
    <property type="match status" value="1"/>
</dbReference>
<comment type="function">
    <text evidence="10">Plays a role in maintenance of chromatin structure during RNA polymerase II transcription elongation thereby repressing transcription initiation from cryptic promoters. Mediates the reassembly of nucleosomes onto the promoters of at least a selected set of genes during repression; the nucleosome reassembly is essential for transcriptional repression.</text>
</comment>
<evidence type="ECO:0000256" key="12">
    <source>
        <dbReference type="SAM" id="MobiDB-lite"/>
    </source>
</evidence>
<dbReference type="GO" id="GO:0034728">
    <property type="term" value="P:nucleosome organization"/>
    <property type="evidence" value="ECO:0007669"/>
    <property type="project" value="TreeGrafter"/>
</dbReference>
<dbReference type="Gene3D" id="3.30.420.140">
    <property type="entry name" value="YqgF/RNase H-like domain"/>
    <property type="match status" value="1"/>
</dbReference>
<dbReference type="InterPro" id="IPR042066">
    <property type="entry name" value="Spt6_death-like"/>
</dbReference>
<dbReference type="FunFam" id="3.30.505.10:FF:000065">
    <property type="entry name" value="Transcription elongation factor SPT6"/>
    <property type="match status" value="1"/>
</dbReference>
<gene>
    <name evidence="14" type="ORF">SCODWIG_03047</name>
</gene>
<dbReference type="InterPro" id="IPR055179">
    <property type="entry name" value="Tex-like_central_region"/>
</dbReference>
<evidence type="ECO:0000256" key="3">
    <source>
        <dbReference type="ARBA" id="ARBA00009253"/>
    </source>
</evidence>
<comment type="subcellular location">
    <subcellularLocation>
        <location evidence="2">Chromosome</location>
    </subcellularLocation>
    <subcellularLocation>
        <location evidence="1 10">Nucleus</location>
    </subcellularLocation>
</comment>
<evidence type="ECO:0000313" key="14">
    <source>
        <dbReference type="EMBL" id="SSD61286.1"/>
    </source>
</evidence>
<accession>A0A376B9D2</accession>
<dbReference type="InterPro" id="IPR036860">
    <property type="entry name" value="SH2_dom_sf"/>
</dbReference>
<organism evidence="14 15">
    <name type="scientific">Saccharomycodes ludwigii</name>
    <dbReference type="NCBI Taxonomy" id="36035"/>
    <lineage>
        <taxon>Eukaryota</taxon>
        <taxon>Fungi</taxon>
        <taxon>Dikarya</taxon>
        <taxon>Ascomycota</taxon>
        <taxon>Saccharomycotina</taxon>
        <taxon>Saccharomycetes</taxon>
        <taxon>Saccharomycodales</taxon>
        <taxon>Saccharomycodaceae</taxon>
        <taxon>Saccharomycodes</taxon>
    </lineage>
</organism>
<evidence type="ECO:0000256" key="11">
    <source>
        <dbReference type="PROSITE-ProRule" id="PRU00191"/>
    </source>
</evidence>
<dbReference type="PANTHER" id="PTHR10145">
    <property type="entry name" value="TRANSCRIPTION ELONGATION FACTOR SPT6"/>
    <property type="match status" value="1"/>
</dbReference>
<dbReference type="AlphaFoldDB" id="A0A376B9D2"/>
<dbReference type="GO" id="GO:0008023">
    <property type="term" value="C:transcription elongation factor complex"/>
    <property type="evidence" value="ECO:0007669"/>
    <property type="project" value="TreeGrafter"/>
</dbReference>
<feature type="domain" description="SH2" evidence="13">
    <location>
        <begin position="1030"/>
        <end position="1127"/>
    </location>
</feature>
<feature type="region of interest" description="Disordered" evidence="12">
    <location>
        <begin position="17"/>
        <end position="48"/>
    </location>
</feature>
<dbReference type="InterPro" id="IPR032706">
    <property type="entry name" value="Spt6_HHH"/>
</dbReference>
<dbReference type="PIRSF" id="PIRSF036947">
    <property type="entry name" value="Spt6"/>
    <property type="match status" value="1"/>
</dbReference>
<feature type="region of interest" description="Disordered" evidence="12">
    <location>
        <begin position="1218"/>
        <end position="1246"/>
    </location>
</feature>
<feature type="compositionally biased region" description="Low complexity" evidence="12">
    <location>
        <begin position="1226"/>
        <end position="1246"/>
    </location>
</feature>
<dbReference type="Pfam" id="PF14641">
    <property type="entry name" value="HTH_44"/>
    <property type="match status" value="1"/>
</dbReference>
<name>A0A376B9D2_9ASCO</name>
<dbReference type="Gene3D" id="3.30.505.10">
    <property type="entry name" value="SH2 domain"/>
    <property type="match status" value="2"/>
</dbReference>
<dbReference type="Proteomes" id="UP000262825">
    <property type="component" value="Unassembled WGS sequence"/>
</dbReference>
<dbReference type="InterPro" id="IPR010994">
    <property type="entry name" value="RuvA_2-like"/>
</dbReference>
<dbReference type="SUPFAM" id="SSF47781">
    <property type="entry name" value="RuvA domain 2-like"/>
    <property type="match status" value="1"/>
</dbReference>
<dbReference type="EMBL" id="UFAJ01000638">
    <property type="protein sequence ID" value="SSD61286.1"/>
    <property type="molecule type" value="Genomic_DNA"/>
</dbReference>
<dbReference type="GO" id="GO:0005694">
    <property type="term" value="C:chromosome"/>
    <property type="evidence" value="ECO:0007669"/>
    <property type="project" value="UniProtKB-SubCell"/>
</dbReference>
<dbReference type="InterPro" id="IPR028088">
    <property type="entry name" value="Spt6_HTH_DNA-bd_dom"/>
</dbReference>
<keyword evidence="14" id="KW-0251">Elongation factor</keyword>
<dbReference type="InterPro" id="IPR037027">
    <property type="entry name" value="YqgF/RNaseH-like_dom_sf"/>
</dbReference>
<feature type="compositionally biased region" description="Acidic residues" evidence="12">
    <location>
        <begin position="17"/>
        <end position="40"/>
    </location>
</feature>
<dbReference type="CDD" id="cd09928">
    <property type="entry name" value="SH2_Cterm_SPT6_like"/>
    <property type="match status" value="1"/>
</dbReference>
<dbReference type="InterPro" id="IPR049540">
    <property type="entry name" value="Spt6-like_S1"/>
</dbReference>
<dbReference type="SUPFAM" id="SSF53098">
    <property type="entry name" value="Ribonuclease H-like"/>
    <property type="match status" value="1"/>
</dbReference>
<comment type="similarity">
    <text evidence="3 10">Belongs to the SPT6 family.</text>
</comment>
<keyword evidence="8 10" id="KW-0539">Nucleus</keyword>
<dbReference type="PROSITE" id="PS50001">
    <property type="entry name" value="SH2"/>
    <property type="match status" value="1"/>
</dbReference>
<evidence type="ECO:0000256" key="4">
    <source>
        <dbReference type="ARBA" id="ARBA00020248"/>
    </source>
</evidence>
<dbReference type="Gene3D" id="1.10.10.2740">
    <property type="entry name" value="Spt6, Death-like domain"/>
    <property type="match status" value="1"/>
</dbReference>
<dbReference type="Gene3D" id="1.10.3500.10">
    <property type="entry name" value="Tex N-terminal region-like"/>
    <property type="match status" value="1"/>
</dbReference>
<evidence type="ECO:0000256" key="5">
    <source>
        <dbReference type="ARBA" id="ARBA00022454"/>
    </source>
</evidence>
<evidence type="ECO:0000256" key="6">
    <source>
        <dbReference type="ARBA" id="ARBA00022999"/>
    </source>
</evidence>
<dbReference type="InterPro" id="IPR017072">
    <property type="entry name" value="TF_Spt6"/>
</dbReference>
<dbReference type="InterPro" id="IPR028231">
    <property type="entry name" value="Spt6_YqgF"/>
</dbReference>
<proteinExistence type="inferred from homology"/>
<dbReference type="InterPro" id="IPR035018">
    <property type="entry name" value="Spt6_SH2_C"/>
</dbReference>
<dbReference type="VEuPathDB" id="FungiDB:SCODWIG_03047"/>
<keyword evidence="7 10" id="KW-0804">Transcription</keyword>
<evidence type="ECO:0000256" key="7">
    <source>
        <dbReference type="ARBA" id="ARBA00023163"/>
    </source>
</evidence>
<evidence type="ECO:0000256" key="9">
    <source>
        <dbReference type="ARBA" id="ARBA00093389"/>
    </source>
</evidence>
<keyword evidence="6 11" id="KW-0727">SH2 domain</keyword>
<dbReference type="Pfam" id="PF14639">
    <property type="entry name" value="YqgF"/>
    <property type="match status" value="1"/>
</dbReference>
<dbReference type="CDD" id="cd09918">
    <property type="entry name" value="SH2_Nterm_SPT6_like"/>
    <property type="match status" value="1"/>
</dbReference>
<keyword evidence="15" id="KW-1185">Reference proteome</keyword>
<dbReference type="SMART" id="SM00252">
    <property type="entry name" value="SH2"/>
    <property type="match status" value="1"/>
</dbReference>
<reference evidence="15" key="1">
    <citation type="submission" date="2018-06" db="EMBL/GenBank/DDBJ databases">
        <authorList>
            <person name="Guldener U."/>
        </authorList>
    </citation>
    <scope>NUCLEOTIDE SEQUENCE [LARGE SCALE GENOMIC DNA]</scope>
    <source>
        <strain evidence="15">UTAD17</strain>
    </source>
</reference>
<dbReference type="FunFam" id="1.10.10.2740:FF:000002">
    <property type="entry name" value="Transcription elongation factor Spt6"/>
    <property type="match status" value="1"/>
</dbReference>
<dbReference type="Pfam" id="PF21710">
    <property type="entry name" value="Spt6_S1"/>
    <property type="match status" value="1"/>
</dbReference>
<dbReference type="InterPro" id="IPR000980">
    <property type="entry name" value="SH2"/>
</dbReference>
<dbReference type="SUPFAM" id="SSF158832">
    <property type="entry name" value="Tex N-terminal region-like"/>
    <property type="match status" value="1"/>
</dbReference>
<dbReference type="InterPro" id="IPR035420">
    <property type="entry name" value="Spt6_SH2"/>
</dbReference>
<dbReference type="GO" id="GO:0140673">
    <property type="term" value="P:transcription elongation-coupled chromatin remodeling"/>
    <property type="evidence" value="ECO:0007669"/>
    <property type="project" value="InterPro"/>
</dbReference>
<keyword evidence="5" id="KW-0158">Chromosome</keyword>
<dbReference type="Pfam" id="PF14635">
    <property type="entry name" value="HHH_7"/>
    <property type="match status" value="1"/>
</dbReference>
<keyword evidence="14" id="KW-0648">Protein biosynthesis</keyword>
<evidence type="ECO:0000256" key="2">
    <source>
        <dbReference type="ARBA" id="ARBA00004286"/>
    </source>
</evidence>
<dbReference type="GO" id="GO:0042393">
    <property type="term" value="F:histone binding"/>
    <property type="evidence" value="ECO:0007669"/>
    <property type="project" value="TreeGrafter"/>
</dbReference>
<evidence type="ECO:0000256" key="10">
    <source>
        <dbReference type="PIRNR" id="PIRNR036947"/>
    </source>
</evidence>
<protein>
    <recommendedName>
        <fullName evidence="4 10">Transcription elongation factor Spt6</fullName>
    </recommendedName>
</protein>
<evidence type="ECO:0000313" key="15">
    <source>
        <dbReference type="Proteomes" id="UP000262825"/>
    </source>
</evidence>
<dbReference type="InterPro" id="IPR023319">
    <property type="entry name" value="Tex-like_HTH_dom_sf"/>
</dbReference>
<dbReference type="GO" id="GO:0031491">
    <property type="term" value="F:nucleosome binding"/>
    <property type="evidence" value="ECO:0007669"/>
    <property type="project" value="TreeGrafter"/>
</dbReference>
<evidence type="ECO:0000259" key="13">
    <source>
        <dbReference type="PROSITE" id="PS50001"/>
    </source>
</evidence>
<dbReference type="GO" id="GO:0003746">
    <property type="term" value="F:translation elongation factor activity"/>
    <property type="evidence" value="ECO:0007669"/>
    <property type="project" value="UniProtKB-KW"/>
</dbReference>
<dbReference type="InterPro" id="IPR012337">
    <property type="entry name" value="RNaseH-like_sf"/>
</dbReference>
<sequence>MFEIFGDGHDYDWALAVEDEDEDEFAENEYDEDEDEDDIESGGGNRSRNAKKVTLKDVYDLQDLKKNLMTDEDIIIRKKDIPERFQEIRQGIQSYDESLTDDERKLENKWISDKIANYKNFQPGSDLSEFEEAIGFAINFISKENLEVPFIYAYRRNYISSKTADGFVLNEDDLWEIVYLDIEFHSIVYKKRYVENFYKQLNVFDSVVEEYFANQTTKTDLNALQDIYNYLEFNYAQEINQVLQKQSKKHLKYSNYEKFKNSSLYQVVKDFGISSEHLGENIINQTQIHPVVDHPTMAPKEAVSAALVNDADQVSIFASNHKLALETVVKYLALEISHNTHIRERVRHDFYQYYVADVKLTPKGKSEIQKGSPYEDIKYAINRTPQSFHKNPDVFLRMLEAEQQHYLQVSIHMSSQSQYTEHLFHECLESTDTNEIAVEWNEMRKKVFEKSLEKIFHDIASEIKDNLKKMCETLISRNVRHAFLRRLDQAPYIPNVKDAKIPKVLSITCGNGKFGSDAIIATLVNRKSELAREFKIVANPFDRKQQEGARGGFESRFEEIVNVCQPNCIAINGPNPQTSRFVKKLQEIITRKRLIDGRSGNLIPLFFVDDQVAICYQHSKKSEEEFPGKSILVKYCIALARYLHSPLLEYASLSAEELICLNIHPHQSLLPKEFLTRCLESCFVDIVNLVGVEINKTVDNKYYSRLLPYVSGFGKRKAIDFVESLQRLNEPLLARQQLITHGILQKTIFMNASGFLYIDWNTDHKNKNGKKKNKISHYEEEFEHDLLDSTRIHPEDYHLATKVAADALETDPDIIKEKEENRTMNEFVEMLQKDPDGKEKLESLNLEQYAEELEKNTGARKLNNLNTIVLELLDGFEELRNDFHPMTNEEIFYNLTGETDRTFFKGCIIPIRVEHFRNNGGEIICVSNSGIECTVPAQRHLGYQQRRPAIDIYEMGKTYPAKILYINYDNISCEVSLLPHDIEQQYVPIHYSKDPSIWDIQQEIRDLEKEREITMMEARAKRKHRVINHPYYYPFTGRQAEDYLRSKERGDFVIRQSSLGDDHLAITWKLDKDLFQHVDILEQDKENPLSIGKTLIVENERYHDLDQIIVDYLQNKVRLLNEITNNEKFKNGTKKEVIKFVEDYSKVNPNRSVYYFSFNYDHPGWFYLMFKINDRSKLYVWNVKLTHTGYYLVNYNYPTVIQLCNGFKTLLKSNRTQRTSGGGATSSGNSNVNVNTSNGATTGTSY</sequence>